<dbReference type="GO" id="GO:0005737">
    <property type="term" value="C:cytoplasm"/>
    <property type="evidence" value="ECO:0007669"/>
    <property type="project" value="TreeGrafter"/>
</dbReference>
<dbReference type="GO" id="GO:0071770">
    <property type="term" value="P:DIM/DIP cell wall layer assembly"/>
    <property type="evidence" value="ECO:0007669"/>
    <property type="project" value="TreeGrafter"/>
</dbReference>
<dbReference type="Pfam" id="PF00109">
    <property type="entry name" value="ketoacyl-synt"/>
    <property type="match status" value="2"/>
</dbReference>
<feature type="compositionally biased region" description="Pro residues" evidence="4">
    <location>
        <begin position="2385"/>
        <end position="2395"/>
    </location>
</feature>
<dbReference type="EMBL" id="JAECZB010000026">
    <property type="protein sequence ID" value="MBH8553203.1"/>
    <property type="molecule type" value="Genomic_DNA"/>
</dbReference>
<organism evidence="7 8">
    <name type="scientific">Atlanticothrix silvestris CENA357</name>
    <dbReference type="NCBI Taxonomy" id="1725252"/>
    <lineage>
        <taxon>Bacteria</taxon>
        <taxon>Bacillati</taxon>
        <taxon>Cyanobacteriota</taxon>
        <taxon>Cyanophyceae</taxon>
        <taxon>Nostocales</taxon>
        <taxon>Nodulariaceae</taxon>
        <taxon>Atlanticothrix</taxon>
        <taxon>Atlanticothrix silvestris</taxon>
    </lineage>
</organism>
<keyword evidence="2" id="KW-0597">Phosphoprotein</keyword>
<evidence type="ECO:0000313" key="7">
    <source>
        <dbReference type="EMBL" id="MBH8553203.1"/>
    </source>
</evidence>
<dbReference type="SMART" id="SM00822">
    <property type="entry name" value="PKS_KR"/>
    <property type="match status" value="1"/>
</dbReference>
<evidence type="ECO:0000256" key="1">
    <source>
        <dbReference type="ARBA" id="ARBA00022450"/>
    </source>
</evidence>
<evidence type="ECO:0000313" key="8">
    <source>
        <dbReference type="Proteomes" id="UP000599391"/>
    </source>
</evidence>
<dbReference type="FunFam" id="3.40.366.10:FF:000002">
    <property type="entry name" value="Probable polyketide synthase 2"/>
    <property type="match status" value="1"/>
</dbReference>
<reference evidence="7 8" key="1">
    <citation type="journal article" date="2021" name="Int. J. Syst. Evol. Microbiol.">
        <title>Amazonocrinis nigriterrae gen. nov., sp. nov., Atlanticothrix silvestris gen. nov., sp. nov. and Dendronalium phyllosphericum gen. nov., sp. nov., nostocacean cyanobacteria from Brazilian environments.</title>
        <authorList>
            <person name="Alvarenga D.O."/>
            <person name="Andreote A.P.D."/>
            <person name="Branco L.H.Z."/>
            <person name="Delbaje E."/>
            <person name="Cruz R.B."/>
            <person name="Varani A.M."/>
            <person name="Fiore M.F."/>
        </authorList>
    </citation>
    <scope>NUCLEOTIDE SEQUENCE [LARGE SCALE GENOMIC DNA]</scope>
    <source>
        <strain evidence="7 8">CENA357</strain>
    </source>
</reference>
<dbReference type="PROSITE" id="PS50075">
    <property type="entry name" value="CARRIER"/>
    <property type="match status" value="1"/>
</dbReference>
<dbReference type="RefSeq" id="WP_214439492.1">
    <property type="nucleotide sequence ID" value="NZ_JAECZB010000026.1"/>
</dbReference>
<protein>
    <submittedName>
        <fullName evidence="7">SDR family NAD(P)-dependent oxidoreductase</fullName>
    </submittedName>
</protein>
<dbReference type="InterPro" id="IPR009081">
    <property type="entry name" value="PP-bd_ACP"/>
</dbReference>
<dbReference type="Gene3D" id="3.40.50.720">
    <property type="entry name" value="NAD(P)-binding Rossmann-like Domain"/>
    <property type="match status" value="1"/>
</dbReference>
<dbReference type="Pfam" id="PF02801">
    <property type="entry name" value="Ketoacyl-synt_C"/>
    <property type="match status" value="2"/>
</dbReference>
<dbReference type="Gene3D" id="3.40.47.10">
    <property type="match status" value="2"/>
</dbReference>
<feature type="domain" description="Ketosynthase family 3 (KS3)" evidence="6">
    <location>
        <begin position="35"/>
        <end position="462"/>
    </location>
</feature>
<dbReference type="FunFam" id="3.40.47.10:FF:000019">
    <property type="entry name" value="Polyketide synthase type I"/>
    <property type="match status" value="1"/>
</dbReference>
<dbReference type="InterPro" id="IPR036291">
    <property type="entry name" value="NAD(P)-bd_dom_sf"/>
</dbReference>
<dbReference type="SUPFAM" id="SSF52151">
    <property type="entry name" value="FabD/lysophospholipase-like"/>
    <property type="match status" value="1"/>
</dbReference>
<dbReference type="InterPro" id="IPR020806">
    <property type="entry name" value="PKS_PP-bd"/>
</dbReference>
<dbReference type="InterPro" id="IPR013968">
    <property type="entry name" value="PKS_KR"/>
</dbReference>
<dbReference type="SMART" id="SM00827">
    <property type="entry name" value="PKS_AT"/>
    <property type="match status" value="1"/>
</dbReference>
<dbReference type="PANTHER" id="PTHR43775:SF37">
    <property type="entry name" value="SI:DKEY-61P9.11"/>
    <property type="match status" value="1"/>
</dbReference>
<dbReference type="PROSITE" id="PS00606">
    <property type="entry name" value="KS3_1"/>
    <property type="match status" value="2"/>
</dbReference>
<dbReference type="InterPro" id="IPR018201">
    <property type="entry name" value="Ketoacyl_synth_AS"/>
</dbReference>
<dbReference type="InterPro" id="IPR014031">
    <property type="entry name" value="Ketoacyl_synth_C"/>
</dbReference>
<dbReference type="InterPro" id="IPR036736">
    <property type="entry name" value="ACP-like_sf"/>
</dbReference>
<evidence type="ECO:0000259" key="6">
    <source>
        <dbReference type="PROSITE" id="PS52004"/>
    </source>
</evidence>
<dbReference type="InterPro" id="IPR032821">
    <property type="entry name" value="PKS_assoc"/>
</dbReference>
<dbReference type="SMART" id="SM00823">
    <property type="entry name" value="PKS_PP"/>
    <property type="match status" value="1"/>
</dbReference>
<dbReference type="PROSITE" id="PS52004">
    <property type="entry name" value="KS3_2"/>
    <property type="match status" value="2"/>
</dbReference>
<dbReference type="SUPFAM" id="SSF51735">
    <property type="entry name" value="NAD(P)-binding Rossmann-fold domains"/>
    <property type="match status" value="2"/>
</dbReference>
<dbReference type="InterPro" id="IPR016039">
    <property type="entry name" value="Thiolase-like"/>
</dbReference>
<dbReference type="Proteomes" id="UP000599391">
    <property type="component" value="Unassembled WGS sequence"/>
</dbReference>
<dbReference type="InterPro" id="IPR014030">
    <property type="entry name" value="Ketoacyl_synth_N"/>
</dbReference>
<dbReference type="CDD" id="cd08953">
    <property type="entry name" value="KR_2_SDR_x"/>
    <property type="match status" value="1"/>
</dbReference>
<proteinExistence type="predicted"/>
<dbReference type="InterPro" id="IPR014043">
    <property type="entry name" value="Acyl_transferase_dom"/>
</dbReference>
<comment type="caution">
    <text evidence="7">The sequence shown here is derived from an EMBL/GenBank/DDBJ whole genome shotgun (WGS) entry which is preliminary data.</text>
</comment>
<dbReference type="Pfam" id="PF22621">
    <property type="entry name" value="CurL-like_PKS_C"/>
    <property type="match status" value="1"/>
</dbReference>
<sequence length="2535" mass="278554">MSNTSDINQLSPLQRSVLALKEMRAKLDAVENAKTEPIAIIGMNCRFPGEADYPEKFWELLHNGIDAITEVPADRWDVDEYYNANPNTLGKIYTRYGGFIKQVDQFDPHFFGLSPLEAASMDPQHRLLLEVGWEAIENAGQSPEELNGSQTGVFMGLFMEDYSRFNLYSGDHHRIDAYSSLGNARSIAIGRLAYVLGLQGPVMQLDTACSSSLLAVHLACQSLRSGECNMALAGGVNLILAPEASIGLSRMRALAPDGRCKTFDAKADGYVRGEGCGIVVLKRLSDAIANNDNILAVVRGSAVNHDGASSGLTVPNGLAQEKLINQALKNAKVAPEQISYVETHGTGTSLGDPIEVRALGSVLCQGRSPEQPLLIGSVKTQLGHLESAAGVASLMKVVLALQHAEIPPHLHLQQPSPHIPWDKLSVAVPTVPTQWPKSTQKRLAGVSSFGMSGTNAHLIIEEAPEIKLEPQKTERPLHLLSLSAKTEAALLALASRYESFLTSHLEASLADICFTANTGRSHFEHRLAVVAASNADLQEQLTAFSSQKNTSKLISGQVQNKRSKVVFMFTGQGSQYVEMGRQLYETQPTFRKTLDRCDEILRPYLEQPLLSVLFPTSDVASPLNETAYTQPALFALEYSLAELWKSWGIVPDAVMGHSVGEYVAACVAGVFSLEDGLKLIAERGRLIQSLPQNGMMAAVFTNEARINDILAPYAGQVAIAGINGPENIVISGAREAVQAVLKELASQGINAQPLQVSHAFHSPLMASILEPFEQIASSVQFQAPRIPLISNLNGQILKYQEIPNATYWRQHLREGVRFYAGIKTLHEQGYEIFVEMGPSSTLVGMGKRCLPEGTGTWLTSLKKGQPDWTQLLSSLSELYVRGIKINWTAFDQDYQRHRIALPTYPFQRQRYWVENTSPVKSEQVQIQKPVISQVNTLPKIPLSVPPNWFHSWQWSSEVSSQSQDIPSGAILIFSDRHQVGENLERLFDSKNYTTYFVTPGESFNQTGRNFTINPASVEDYEQLIKNIKADGVTVTAAVHLWNYSLWAAPPEQLLENDRLLNERVYSLLFLAQALVKHYPVSPFNFLVVTQGAYSISPNDSLQCVHQSMAGVLAQVVAQENPTIKTKVVDFNQDVYLPEKLADILFQEMKAASTGEGIVAIRDGQRLSRTLEKINVPTDNDSLPLLPGETWLITGGTSAVGTEIALALVRQVPINLVLTGRHPLPSRQEWQSPSHDSQTQQRIQAIQQLEQLKATVMYQAVDVTDALGMKQLIENIKSRFGNLHGVIHAAGAVDHSTFKLLQKQPAAVAKVLAPKVQGTIILDAVTRNEPLKYFVLLSSVSASKAEWGTGMGDYAAANTFLDSYAVYRTQQGGQGRSLALNYSLWSDRGMGALLGASTLLMVKSKGLNPLEPEPAANAFIKALSLDTSAVIHIIDLIAQVTPEVAPKSATSPQQTKSRNLRQLVREVLLQHLRIPEEQVEGHKTFQEMGLDSVGTVEVVQHLGTAIGEELFPTLLFEYQTPDDLVDYLQSKYGYSVKNIPTPEETSSLEAEKLVTPNVETEEKYPDVPEQDIAIIGMACKIPGADNLEQYWDLLDAGRSVIQDVPDDRWFNQHYFEAKGNAPQPKISKRGCFVDRPFDFDPMFFGISPKEATAMDPQQRLFLELSMQALQQAGYGGKYRPDNIGVFVGCGQNTYIEHFTNYQYYEELHQRLQESPWFDHLTSQDRQHLLKTLSQVLQPSEILPESAAGNEVNELAARVSHCLNLKGPSMAVSTACSSSLVALHIACESLRSGQTGMAIVGGVNLNLSPSPFTFLRKAQALSLSGTCYPFDRRANGIVLGEGAGVLIIKPLKQALADGDLIHAVIKGSAVNNDGHSQGITAPNPKGQAEAVRQAYKSCGVDPRTISYIETHGTGTLLGDPVEVEGMTQAFRSFTDERGFCTIGSVKSSIGHLLSASGIVSLIKVVLAMQHGKIPQTVGFEQPNPHINFADTPFSVAGKSIPWSQNENPLRAGVNGFGFGGTNCHVILEESPATANLPTEVKSSAPNLLVLTARNQQALQEVARQLHEHIINHPEQESSQICFTQNNAQRELPYKAALVVNDRQHLLNQLEVICLGQTLTDIYTGRANPQRTTPFHLVLDGTSAIAPAEVETLGKRFPQFQAAYNSVRAVCNEMSEQAHIFAVQYAWGRLLMSLELQPTNLLVEKIGILAGATLRGMLTLEQAIALMLQIEGQKGFISNDVFAKEQLPSTWTCSLVTSQGIFRYSDTISAAQLVALVQVSEQLNADACQDVISKESVYLHLGYSFALKEQLASLDELGVWIYLDKQQPVVERLLTSLAKTYVAGVRFNSIPLFPQGLRRVLLPTYPFERKTYRVSLVDSSQENQEPSIPAPKLLPLPPDSQHHSDVKVLDTHPVAVAQRLLPVEKLPLLTDSQRQLSYAKLTQDLKVFDNSQEPSHPVAVAQRLLPVEKLPLLTDSQRHLSYTKLTQDLKIFDNSHEPKHPVAVAQRLLPVAKLPLLTDSQRQLSYAKLTQDLEKFGK</sequence>
<dbReference type="InterPro" id="IPR050091">
    <property type="entry name" value="PKS_NRPS_Biosynth_Enz"/>
</dbReference>
<dbReference type="InterPro" id="IPR057326">
    <property type="entry name" value="KR_dom"/>
</dbReference>
<dbReference type="Pfam" id="PF00550">
    <property type="entry name" value="PP-binding"/>
    <property type="match status" value="1"/>
</dbReference>
<dbReference type="InterPro" id="IPR016036">
    <property type="entry name" value="Malonyl_transacylase_ACP-bd"/>
</dbReference>
<keyword evidence="8" id="KW-1185">Reference proteome</keyword>
<dbReference type="SMART" id="SM00825">
    <property type="entry name" value="PKS_KS"/>
    <property type="match status" value="2"/>
</dbReference>
<evidence type="ECO:0000256" key="2">
    <source>
        <dbReference type="ARBA" id="ARBA00022553"/>
    </source>
</evidence>
<dbReference type="Pfam" id="PF16197">
    <property type="entry name" value="KAsynt_C_assoc"/>
    <property type="match status" value="1"/>
</dbReference>
<feature type="domain" description="Ketosynthase family 3 (KS3)" evidence="6">
    <location>
        <begin position="1568"/>
        <end position="2027"/>
    </location>
</feature>
<dbReference type="InterPro" id="IPR049490">
    <property type="entry name" value="C883_1060-like_KR_N"/>
</dbReference>
<dbReference type="PANTHER" id="PTHR43775">
    <property type="entry name" value="FATTY ACID SYNTHASE"/>
    <property type="match status" value="1"/>
</dbReference>
<evidence type="ECO:0000256" key="3">
    <source>
        <dbReference type="ARBA" id="ARBA00022679"/>
    </source>
</evidence>
<dbReference type="GO" id="GO:0004315">
    <property type="term" value="F:3-oxoacyl-[acyl-carrier-protein] synthase activity"/>
    <property type="evidence" value="ECO:0007669"/>
    <property type="project" value="InterPro"/>
</dbReference>
<dbReference type="Pfam" id="PF21394">
    <property type="entry name" value="Beta-ketacyl_N"/>
    <property type="match status" value="1"/>
</dbReference>
<dbReference type="GO" id="GO:0006633">
    <property type="term" value="P:fatty acid biosynthetic process"/>
    <property type="evidence" value="ECO:0007669"/>
    <property type="project" value="InterPro"/>
</dbReference>
<dbReference type="InterPro" id="IPR020841">
    <property type="entry name" value="PKS_Beta-ketoAc_synthase_dom"/>
</dbReference>
<keyword evidence="3" id="KW-0808">Transferase</keyword>
<dbReference type="GO" id="GO:0004312">
    <property type="term" value="F:fatty acid synthase activity"/>
    <property type="evidence" value="ECO:0007669"/>
    <property type="project" value="TreeGrafter"/>
</dbReference>
<dbReference type="SMART" id="SM01294">
    <property type="entry name" value="PKS_PP_betabranch"/>
    <property type="match status" value="1"/>
</dbReference>
<name>A0A8J7HIQ9_9CYAN</name>
<dbReference type="Gene3D" id="3.30.70.3290">
    <property type="match status" value="2"/>
</dbReference>
<dbReference type="Pfam" id="PF00698">
    <property type="entry name" value="Acyl_transf_1"/>
    <property type="match status" value="1"/>
</dbReference>
<dbReference type="InterPro" id="IPR016035">
    <property type="entry name" value="Acyl_Trfase/lysoPLipase"/>
</dbReference>
<dbReference type="Gene3D" id="3.40.366.10">
    <property type="entry name" value="Malonyl-Coenzyme A Acyl Carrier Protein, domain 2"/>
    <property type="match status" value="1"/>
</dbReference>
<dbReference type="GO" id="GO:0005886">
    <property type="term" value="C:plasma membrane"/>
    <property type="evidence" value="ECO:0007669"/>
    <property type="project" value="TreeGrafter"/>
</dbReference>
<feature type="domain" description="Carrier" evidence="5">
    <location>
        <begin position="1457"/>
        <end position="1531"/>
    </location>
</feature>
<dbReference type="CDD" id="cd00833">
    <property type="entry name" value="PKS"/>
    <property type="match status" value="2"/>
</dbReference>
<gene>
    <name evidence="7" type="ORF">I8751_12645</name>
</gene>
<dbReference type="Pfam" id="PF08659">
    <property type="entry name" value="KR"/>
    <property type="match status" value="1"/>
</dbReference>
<dbReference type="InterPro" id="IPR006162">
    <property type="entry name" value="Ppantetheine_attach_site"/>
</dbReference>
<dbReference type="Gene3D" id="1.10.1200.10">
    <property type="entry name" value="ACP-like"/>
    <property type="match status" value="1"/>
</dbReference>
<dbReference type="SUPFAM" id="SSF53901">
    <property type="entry name" value="Thiolase-like"/>
    <property type="match status" value="2"/>
</dbReference>
<dbReference type="GO" id="GO:0031177">
    <property type="term" value="F:phosphopantetheine binding"/>
    <property type="evidence" value="ECO:0007669"/>
    <property type="project" value="InterPro"/>
</dbReference>
<keyword evidence="1" id="KW-0596">Phosphopantetheine</keyword>
<dbReference type="PROSITE" id="PS00012">
    <property type="entry name" value="PHOSPHOPANTETHEINE"/>
    <property type="match status" value="1"/>
</dbReference>
<dbReference type="SUPFAM" id="SSF47336">
    <property type="entry name" value="ACP-like"/>
    <property type="match status" value="1"/>
</dbReference>
<dbReference type="SUPFAM" id="SSF55048">
    <property type="entry name" value="Probable ACP-binding domain of malonyl-CoA ACP transacylase"/>
    <property type="match status" value="1"/>
</dbReference>
<evidence type="ECO:0000256" key="4">
    <source>
        <dbReference type="SAM" id="MobiDB-lite"/>
    </source>
</evidence>
<evidence type="ECO:0000259" key="5">
    <source>
        <dbReference type="PROSITE" id="PS50075"/>
    </source>
</evidence>
<dbReference type="InterPro" id="IPR001227">
    <property type="entry name" value="Ac_transferase_dom_sf"/>
</dbReference>
<feature type="region of interest" description="Disordered" evidence="4">
    <location>
        <begin position="2375"/>
        <end position="2399"/>
    </location>
</feature>
<accession>A0A8J7HIQ9</accession>